<sequence length="170" mass="19627">MEFYCLMVLTGQEESFKKEAADKLSEEFAGAKFYFFKRKLRTNQGKYFDQPLFPGYLFFEVEELSEKFFDIIKRVKGFVKVLLKNDQPTKICGVSLEELKTYIRNGETWGISKVLFLPGQNIRVISGPLKGLEGNIYKINKKKKHITVISSLSPDGKKFDLLYEDAVVVE</sequence>
<keyword evidence="1" id="KW-0889">Transcription antitermination</keyword>
<dbReference type="SMART" id="SM00739">
    <property type="entry name" value="KOW"/>
    <property type="match status" value="1"/>
</dbReference>
<proteinExistence type="predicted"/>
<dbReference type="SUPFAM" id="SSF50104">
    <property type="entry name" value="Translation proteins SH3-like domain"/>
    <property type="match status" value="1"/>
</dbReference>
<dbReference type="SUPFAM" id="SSF82679">
    <property type="entry name" value="N-utilization substance G protein NusG, N-terminal domain"/>
    <property type="match status" value="1"/>
</dbReference>
<evidence type="ECO:0000313" key="6">
    <source>
        <dbReference type="Proteomes" id="UP000595224"/>
    </source>
</evidence>
<dbReference type="GO" id="GO:0031564">
    <property type="term" value="P:transcription antitermination"/>
    <property type="evidence" value="ECO:0007669"/>
    <property type="project" value="UniProtKB-KW"/>
</dbReference>
<dbReference type="PANTHER" id="PTHR30265:SF4">
    <property type="entry name" value="KOW MOTIF FAMILY PROTEIN, EXPRESSED"/>
    <property type="match status" value="1"/>
</dbReference>
<keyword evidence="2" id="KW-0805">Transcription regulation</keyword>
<organism evidence="5 6">
    <name type="scientific">Treponema peruense</name>
    <dbReference type="NCBI Taxonomy" id="2787628"/>
    <lineage>
        <taxon>Bacteria</taxon>
        <taxon>Pseudomonadati</taxon>
        <taxon>Spirochaetota</taxon>
        <taxon>Spirochaetia</taxon>
        <taxon>Spirochaetales</taxon>
        <taxon>Treponemataceae</taxon>
        <taxon>Treponema</taxon>
    </lineage>
</organism>
<name>A0A7T3RFF4_9SPIR</name>
<dbReference type="PANTHER" id="PTHR30265">
    <property type="entry name" value="RHO-INTERACTING TRANSCRIPTION TERMINATION FACTOR NUSG"/>
    <property type="match status" value="1"/>
</dbReference>
<protein>
    <recommendedName>
        <fullName evidence="4">KOW domain-containing protein</fullName>
    </recommendedName>
</protein>
<dbReference type="InterPro" id="IPR043425">
    <property type="entry name" value="NusG-like"/>
</dbReference>
<reference evidence="5 6" key="1">
    <citation type="submission" date="2020-11" db="EMBL/GenBank/DDBJ databases">
        <title>Treponema Peruensis nv. sp., first commensal Treponema isolated from human feces.</title>
        <authorList>
            <person name="Belkhou C."/>
            <person name="Raes J."/>
        </authorList>
    </citation>
    <scope>NUCLEOTIDE SEQUENCE [LARGE SCALE GENOMIC DNA]</scope>
    <source>
        <strain evidence="5 6">RCC2812</strain>
    </source>
</reference>
<keyword evidence="6" id="KW-1185">Reference proteome</keyword>
<evidence type="ECO:0000259" key="4">
    <source>
        <dbReference type="SMART" id="SM00739"/>
    </source>
</evidence>
<dbReference type="Gene3D" id="2.30.30.30">
    <property type="match status" value="1"/>
</dbReference>
<dbReference type="Proteomes" id="UP000595224">
    <property type="component" value="Chromosome"/>
</dbReference>
<evidence type="ECO:0000256" key="3">
    <source>
        <dbReference type="ARBA" id="ARBA00023163"/>
    </source>
</evidence>
<dbReference type="Pfam" id="PF02357">
    <property type="entry name" value="NusG"/>
    <property type="match status" value="1"/>
</dbReference>
<dbReference type="EMBL" id="CP064936">
    <property type="protein sequence ID" value="QQA02152.1"/>
    <property type="molecule type" value="Genomic_DNA"/>
</dbReference>
<dbReference type="InterPro" id="IPR006645">
    <property type="entry name" value="NGN-like_dom"/>
</dbReference>
<dbReference type="AlphaFoldDB" id="A0A7T3RFF4"/>
<keyword evidence="3" id="KW-0804">Transcription</keyword>
<feature type="domain" description="KOW" evidence="4">
    <location>
        <begin position="115"/>
        <end position="142"/>
    </location>
</feature>
<dbReference type="InterPro" id="IPR008991">
    <property type="entry name" value="Translation_prot_SH3-like_sf"/>
</dbReference>
<evidence type="ECO:0000313" key="5">
    <source>
        <dbReference type="EMBL" id="QQA02152.1"/>
    </source>
</evidence>
<dbReference type="Gene3D" id="3.30.70.940">
    <property type="entry name" value="NusG, N-terminal domain"/>
    <property type="match status" value="1"/>
</dbReference>
<dbReference type="InterPro" id="IPR014722">
    <property type="entry name" value="Rib_uL2_dom2"/>
</dbReference>
<dbReference type="InterPro" id="IPR005824">
    <property type="entry name" value="KOW"/>
</dbReference>
<dbReference type="RefSeq" id="WP_198443613.1">
    <property type="nucleotide sequence ID" value="NZ_CBCSHE010000003.1"/>
</dbReference>
<dbReference type="KEGG" id="tper:IWA51_06125"/>
<dbReference type="GO" id="GO:0006354">
    <property type="term" value="P:DNA-templated transcription elongation"/>
    <property type="evidence" value="ECO:0007669"/>
    <property type="project" value="InterPro"/>
</dbReference>
<dbReference type="Pfam" id="PF00467">
    <property type="entry name" value="KOW"/>
    <property type="match status" value="1"/>
</dbReference>
<dbReference type="InterPro" id="IPR036735">
    <property type="entry name" value="NGN_dom_sf"/>
</dbReference>
<evidence type="ECO:0000256" key="1">
    <source>
        <dbReference type="ARBA" id="ARBA00022814"/>
    </source>
</evidence>
<accession>A0A7T3RFF4</accession>
<gene>
    <name evidence="5" type="ORF">IWA51_06125</name>
</gene>
<evidence type="ECO:0000256" key="2">
    <source>
        <dbReference type="ARBA" id="ARBA00023015"/>
    </source>
</evidence>